<evidence type="ECO:0000256" key="5">
    <source>
        <dbReference type="ARBA" id="ARBA00023159"/>
    </source>
</evidence>
<comment type="subcellular location">
    <subcellularLocation>
        <location evidence="1">Nucleus</location>
    </subcellularLocation>
</comment>
<sequence length="162" mass="18239">MKSASSSSSSLSPSYLSFSSSQELDGNTCYFSTVDQFLGVQQSQFGSTIELNNLTQAQMNQFNQPSYLYQNPQPINNHMVSFLSPQPVPMKHMGSPPKPTKLYGGVRQRHWGKWVAEIRLPKNRTRLWLGTFNTAEEAAYKLRGDLARLSFPNLRHHGLESG</sequence>
<evidence type="ECO:0000256" key="8">
    <source>
        <dbReference type="ARBA" id="ARBA00024343"/>
    </source>
</evidence>
<dbReference type="PANTHER" id="PTHR31657:SF73">
    <property type="entry name" value="OS02G0752800 PROTEIN"/>
    <property type="match status" value="1"/>
</dbReference>
<dbReference type="InterPro" id="IPR001471">
    <property type="entry name" value="AP2/ERF_dom"/>
</dbReference>
<evidence type="ECO:0000259" key="9">
    <source>
        <dbReference type="PROSITE" id="PS51032"/>
    </source>
</evidence>
<organism evidence="10 11">
    <name type="scientific">Hibiscus syriacus</name>
    <name type="common">Rose of Sharon</name>
    <dbReference type="NCBI Taxonomy" id="106335"/>
    <lineage>
        <taxon>Eukaryota</taxon>
        <taxon>Viridiplantae</taxon>
        <taxon>Streptophyta</taxon>
        <taxon>Embryophyta</taxon>
        <taxon>Tracheophyta</taxon>
        <taxon>Spermatophyta</taxon>
        <taxon>Magnoliopsida</taxon>
        <taxon>eudicotyledons</taxon>
        <taxon>Gunneridae</taxon>
        <taxon>Pentapetalae</taxon>
        <taxon>rosids</taxon>
        <taxon>malvids</taxon>
        <taxon>Malvales</taxon>
        <taxon>Malvaceae</taxon>
        <taxon>Malvoideae</taxon>
        <taxon>Hibiscus</taxon>
    </lineage>
</organism>
<keyword evidence="7" id="KW-0539">Nucleus</keyword>
<dbReference type="GO" id="GO:0003700">
    <property type="term" value="F:DNA-binding transcription factor activity"/>
    <property type="evidence" value="ECO:0007669"/>
    <property type="project" value="InterPro"/>
</dbReference>
<comment type="similarity">
    <text evidence="8">Belongs to the AP2/ERF transcription factor family. ERF subfamily.</text>
</comment>
<keyword evidence="5" id="KW-0010">Activator</keyword>
<dbReference type="PANTHER" id="PTHR31657">
    <property type="entry name" value="ETHYLENE-RESPONSIVE TRANSCRIPTION FACTOR ERF061"/>
    <property type="match status" value="1"/>
</dbReference>
<name>A0A6A2ZVT1_HIBSY</name>
<dbReference type="CDD" id="cd00018">
    <property type="entry name" value="AP2"/>
    <property type="match status" value="1"/>
</dbReference>
<proteinExistence type="inferred from homology"/>
<evidence type="ECO:0000313" key="10">
    <source>
        <dbReference type="EMBL" id="KAE8695998.1"/>
    </source>
</evidence>
<dbReference type="InterPro" id="IPR016177">
    <property type="entry name" value="DNA-bd_dom_sf"/>
</dbReference>
<keyword evidence="11" id="KW-1185">Reference proteome</keyword>
<keyword evidence="3" id="KW-0805">Transcription regulation</keyword>
<evidence type="ECO:0000256" key="1">
    <source>
        <dbReference type="ARBA" id="ARBA00004123"/>
    </source>
</evidence>
<dbReference type="PROSITE" id="PS51032">
    <property type="entry name" value="AP2_ERF"/>
    <property type="match status" value="1"/>
</dbReference>
<evidence type="ECO:0000313" key="11">
    <source>
        <dbReference type="Proteomes" id="UP000436088"/>
    </source>
</evidence>
<gene>
    <name evidence="10" type="ORF">F3Y22_tig00110678pilonHSYRG00389</name>
</gene>
<protein>
    <submittedName>
        <fullName evidence="10">Ethylene-responsive transcription factor RAP2-4</fullName>
    </submittedName>
</protein>
<dbReference type="EMBL" id="VEPZ02001071">
    <property type="protein sequence ID" value="KAE8695998.1"/>
    <property type="molecule type" value="Genomic_DNA"/>
</dbReference>
<dbReference type="GO" id="GO:0000976">
    <property type="term" value="F:transcription cis-regulatory region binding"/>
    <property type="evidence" value="ECO:0007669"/>
    <property type="project" value="UniProtKB-ARBA"/>
</dbReference>
<dbReference type="Gene3D" id="3.30.730.10">
    <property type="entry name" value="AP2/ERF domain"/>
    <property type="match status" value="1"/>
</dbReference>
<dbReference type="Pfam" id="PF00847">
    <property type="entry name" value="AP2"/>
    <property type="match status" value="1"/>
</dbReference>
<keyword evidence="2" id="KW-0936">Ethylene signaling pathway</keyword>
<evidence type="ECO:0000256" key="3">
    <source>
        <dbReference type="ARBA" id="ARBA00023015"/>
    </source>
</evidence>
<dbReference type="SMART" id="SM00380">
    <property type="entry name" value="AP2"/>
    <property type="match status" value="1"/>
</dbReference>
<dbReference type="InterPro" id="IPR036955">
    <property type="entry name" value="AP2/ERF_dom_sf"/>
</dbReference>
<evidence type="ECO:0000256" key="2">
    <source>
        <dbReference type="ARBA" id="ARBA00022745"/>
    </source>
</evidence>
<dbReference type="OrthoDB" id="663856at2759"/>
<dbReference type="GO" id="GO:0009873">
    <property type="term" value="P:ethylene-activated signaling pathway"/>
    <property type="evidence" value="ECO:0007669"/>
    <property type="project" value="UniProtKB-KW"/>
</dbReference>
<comment type="caution">
    <text evidence="10">The sequence shown here is derived from an EMBL/GenBank/DDBJ whole genome shotgun (WGS) entry which is preliminary data.</text>
</comment>
<accession>A0A6A2ZVT1</accession>
<dbReference type="Proteomes" id="UP000436088">
    <property type="component" value="Unassembled WGS sequence"/>
</dbReference>
<reference evidence="10" key="1">
    <citation type="submission" date="2019-09" db="EMBL/GenBank/DDBJ databases">
        <title>Draft genome information of white flower Hibiscus syriacus.</title>
        <authorList>
            <person name="Kim Y.-M."/>
        </authorList>
    </citation>
    <scope>NUCLEOTIDE SEQUENCE [LARGE SCALE GENOMIC DNA]</scope>
    <source>
        <strain evidence="10">YM2019G1</strain>
    </source>
</reference>
<feature type="domain" description="AP2/ERF" evidence="9">
    <location>
        <begin position="102"/>
        <end position="139"/>
    </location>
</feature>
<keyword evidence="6" id="KW-0804">Transcription</keyword>
<dbReference type="PRINTS" id="PR00367">
    <property type="entry name" value="ETHRSPELEMNT"/>
</dbReference>
<evidence type="ECO:0000256" key="7">
    <source>
        <dbReference type="ARBA" id="ARBA00023242"/>
    </source>
</evidence>
<dbReference type="GO" id="GO:0005634">
    <property type="term" value="C:nucleus"/>
    <property type="evidence" value="ECO:0007669"/>
    <property type="project" value="UniProtKB-SubCell"/>
</dbReference>
<dbReference type="InterPro" id="IPR051758">
    <property type="entry name" value="ERF/AP2-like"/>
</dbReference>
<keyword evidence="4" id="KW-0238">DNA-binding</keyword>
<evidence type="ECO:0000256" key="4">
    <source>
        <dbReference type="ARBA" id="ARBA00023125"/>
    </source>
</evidence>
<dbReference type="AlphaFoldDB" id="A0A6A2ZVT1"/>
<evidence type="ECO:0000256" key="6">
    <source>
        <dbReference type="ARBA" id="ARBA00023163"/>
    </source>
</evidence>
<dbReference type="SUPFAM" id="SSF54171">
    <property type="entry name" value="DNA-binding domain"/>
    <property type="match status" value="1"/>
</dbReference>